<dbReference type="Pfam" id="PF00271">
    <property type="entry name" value="Helicase_C"/>
    <property type="match status" value="1"/>
</dbReference>
<dbReference type="GO" id="GO:0005524">
    <property type="term" value="F:ATP binding"/>
    <property type="evidence" value="ECO:0007669"/>
    <property type="project" value="UniProtKB-KW"/>
</dbReference>
<evidence type="ECO:0000313" key="12">
    <source>
        <dbReference type="Proteomes" id="UP000053259"/>
    </source>
</evidence>
<evidence type="ECO:0000256" key="2">
    <source>
        <dbReference type="ARBA" id="ARBA00022741"/>
    </source>
</evidence>
<protein>
    <recommendedName>
        <fullName evidence="13">SWI/SNF family DNA-dependent ATPase Ris1</fullName>
    </recommendedName>
</protein>
<evidence type="ECO:0000259" key="9">
    <source>
        <dbReference type="PROSITE" id="PS51192"/>
    </source>
</evidence>
<feature type="compositionally biased region" description="Polar residues" evidence="7">
    <location>
        <begin position="392"/>
        <end position="402"/>
    </location>
</feature>
<dbReference type="SMART" id="SM00487">
    <property type="entry name" value="DEXDc"/>
    <property type="match status" value="1"/>
</dbReference>
<dbReference type="CDD" id="cd18008">
    <property type="entry name" value="DEXDc_SHPRH-like"/>
    <property type="match status" value="1"/>
</dbReference>
<dbReference type="CDD" id="cd18793">
    <property type="entry name" value="SF2_C_SNF"/>
    <property type="match status" value="1"/>
</dbReference>
<feature type="region of interest" description="Disordered" evidence="7">
    <location>
        <begin position="337"/>
        <end position="407"/>
    </location>
</feature>
<dbReference type="SUPFAM" id="SSF57850">
    <property type="entry name" value="RING/U-box"/>
    <property type="match status" value="1"/>
</dbReference>
<dbReference type="PROSITE" id="PS51194">
    <property type="entry name" value="HELICASE_CTER"/>
    <property type="match status" value="1"/>
</dbReference>
<feature type="region of interest" description="Disordered" evidence="7">
    <location>
        <begin position="108"/>
        <end position="205"/>
    </location>
</feature>
<feature type="compositionally biased region" description="Polar residues" evidence="7">
    <location>
        <begin position="282"/>
        <end position="295"/>
    </location>
</feature>
<feature type="domain" description="RING-type" evidence="8">
    <location>
        <begin position="895"/>
        <end position="943"/>
    </location>
</feature>
<dbReference type="InterPro" id="IPR001650">
    <property type="entry name" value="Helicase_C-like"/>
</dbReference>
<proteinExistence type="inferred from homology"/>
<keyword evidence="5" id="KW-0067">ATP-binding</keyword>
<keyword evidence="4" id="KW-0347">Helicase</keyword>
<feature type="compositionally biased region" description="Polar residues" evidence="7">
    <location>
        <begin position="244"/>
        <end position="254"/>
    </location>
</feature>
<evidence type="ECO:0000256" key="3">
    <source>
        <dbReference type="ARBA" id="ARBA00022801"/>
    </source>
</evidence>
<comment type="similarity">
    <text evidence="1">Belongs to the SNF2/RAD54 helicase family.</text>
</comment>
<keyword evidence="2" id="KW-0547">Nucleotide-binding</keyword>
<accession>A0A0D2AQH8</accession>
<evidence type="ECO:0000256" key="7">
    <source>
        <dbReference type="SAM" id="MobiDB-lite"/>
    </source>
</evidence>
<dbReference type="GO" id="GO:0005737">
    <property type="term" value="C:cytoplasm"/>
    <property type="evidence" value="ECO:0007669"/>
    <property type="project" value="TreeGrafter"/>
</dbReference>
<feature type="compositionally biased region" description="Polar residues" evidence="7">
    <location>
        <begin position="303"/>
        <end position="319"/>
    </location>
</feature>
<organism evidence="11 12">
    <name type="scientific">Verruconis gallopava</name>
    <dbReference type="NCBI Taxonomy" id="253628"/>
    <lineage>
        <taxon>Eukaryota</taxon>
        <taxon>Fungi</taxon>
        <taxon>Dikarya</taxon>
        <taxon>Ascomycota</taxon>
        <taxon>Pezizomycotina</taxon>
        <taxon>Dothideomycetes</taxon>
        <taxon>Pleosporomycetidae</taxon>
        <taxon>Venturiales</taxon>
        <taxon>Sympoventuriaceae</taxon>
        <taxon>Verruconis</taxon>
    </lineage>
</organism>
<dbReference type="HOGENOM" id="CLU_000315_2_0_1"/>
<dbReference type="Gene3D" id="3.40.50.300">
    <property type="entry name" value="P-loop containing nucleotide triphosphate hydrolases"/>
    <property type="match status" value="1"/>
</dbReference>
<keyword evidence="6" id="KW-0862">Zinc</keyword>
<dbReference type="InterPro" id="IPR027417">
    <property type="entry name" value="P-loop_NTPase"/>
</dbReference>
<dbReference type="GeneID" id="27308689"/>
<dbReference type="GO" id="GO:0008270">
    <property type="term" value="F:zinc ion binding"/>
    <property type="evidence" value="ECO:0007669"/>
    <property type="project" value="UniProtKB-KW"/>
</dbReference>
<feature type="compositionally biased region" description="Acidic residues" evidence="7">
    <location>
        <begin position="1005"/>
        <end position="1022"/>
    </location>
</feature>
<gene>
    <name evidence="11" type="ORF">PV09_00716</name>
</gene>
<feature type="compositionally biased region" description="Low complexity" evidence="7">
    <location>
        <begin position="371"/>
        <end position="385"/>
    </location>
</feature>
<dbReference type="RefSeq" id="XP_016218649.1">
    <property type="nucleotide sequence ID" value="XM_016353496.1"/>
</dbReference>
<evidence type="ECO:0000256" key="4">
    <source>
        <dbReference type="ARBA" id="ARBA00022806"/>
    </source>
</evidence>
<feature type="compositionally biased region" description="Low complexity" evidence="7">
    <location>
        <begin position="114"/>
        <end position="127"/>
    </location>
</feature>
<feature type="domain" description="Helicase ATP-binding" evidence="9">
    <location>
        <begin position="548"/>
        <end position="735"/>
    </location>
</feature>
<evidence type="ECO:0000256" key="1">
    <source>
        <dbReference type="ARBA" id="ARBA00007025"/>
    </source>
</evidence>
<dbReference type="InterPro" id="IPR050628">
    <property type="entry name" value="SNF2_RAD54_helicase_TF"/>
</dbReference>
<feature type="region of interest" description="Disordered" evidence="7">
    <location>
        <begin position="963"/>
        <end position="1080"/>
    </location>
</feature>
<feature type="compositionally biased region" description="Polar residues" evidence="7">
    <location>
        <begin position="352"/>
        <end position="368"/>
    </location>
</feature>
<dbReference type="PANTHER" id="PTHR45626">
    <property type="entry name" value="TRANSCRIPTION TERMINATION FACTOR 2-RELATED"/>
    <property type="match status" value="1"/>
</dbReference>
<dbReference type="InParanoid" id="A0A0D2AQH8"/>
<feature type="compositionally biased region" description="Polar residues" evidence="7">
    <location>
        <begin position="165"/>
        <end position="174"/>
    </location>
</feature>
<evidence type="ECO:0000256" key="5">
    <source>
        <dbReference type="ARBA" id="ARBA00022840"/>
    </source>
</evidence>
<dbReference type="Gene3D" id="3.30.40.10">
    <property type="entry name" value="Zinc/RING finger domain, C3HC4 (zinc finger)"/>
    <property type="match status" value="1"/>
</dbReference>
<dbReference type="InterPro" id="IPR013083">
    <property type="entry name" value="Znf_RING/FYVE/PHD"/>
</dbReference>
<feature type="compositionally biased region" description="Acidic residues" evidence="7">
    <location>
        <begin position="975"/>
        <end position="997"/>
    </location>
</feature>
<dbReference type="EMBL" id="KN847530">
    <property type="protein sequence ID" value="KIW08780.1"/>
    <property type="molecule type" value="Genomic_DNA"/>
</dbReference>
<reference evidence="11 12" key="1">
    <citation type="submission" date="2015-01" db="EMBL/GenBank/DDBJ databases">
        <title>The Genome Sequence of Ochroconis gallopava CBS43764.</title>
        <authorList>
            <consortium name="The Broad Institute Genomics Platform"/>
            <person name="Cuomo C."/>
            <person name="de Hoog S."/>
            <person name="Gorbushina A."/>
            <person name="Stielow B."/>
            <person name="Teixiera M."/>
            <person name="Abouelleil A."/>
            <person name="Chapman S.B."/>
            <person name="Priest M."/>
            <person name="Young S.K."/>
            <person name="Wortman J."/>
            <person name="Nusbaum C."/>
            <person name="Birren B."/>
        </authorList>
    </citation>
    <scope>NUCLEOTIDE SEQUENCE [LARGE SCALE GENOMIC DNA]</scope>
    <source>
        <strain evidence="11 12">CBS 43764</strain>
    </source>
</reference>
<dbReference type="Proteomes" id="UP000053259">
    <property type="component" value="Unassembled WGS sequence"/>
</dbReference>
<dbReference type="GO" id="GO:0004386">
    <property type="term" value="F:helicase activity"/>
    <property type="evidence" value="ECO:0007669"/>
    <property type="project" value="UniProtKB-KW"/>
</dbReference>
<keyword evidence="6" id="KW-0863">Zinc-finger</keyword>
<keyword evidence="6" id="KW-0479">Metal-binding</keyword>
<dbReference type="InterPro" id="IPR014001">
    <property type="entry name" value="Helicase_ATP-bd"/>
</dbReference>
<evidence type="ECO:0000259" key="10">
    <source>
        <dbReference type="PROSITE" id="PS51194"/>
    </source>
</evidence>
<dbReference type="Gene3D" id="1.20.120.850">
    <property type="entry name" value="SWI2/SNF2 ATPases, N-terminal domain"/>
    <property type="match status" value="1"/>
</dbReference>
<dbReference type="STRING" id="253628.A0A0D2AQH8"/>
<dbReference type="Gene3D" id="3.40.50.10810">
    <property type="entry name" value="Tandem AAA-ATPase domain"/>
    <property type="match status" value="1"/>
</dbReference>
<dbReference type="GO" id="GO:0008094">
    <property type="term" value="F:ATP-dependent activity, acting on DNA"/>
    <property type="evidence" value="ECO:0007669"/>
    <property type="project" value="TreeGrafter"/>
</dbReference>
<dbReference type="Pfam" id="PF00176">
    <property type="entry name" value="SNF2-rel_dom"/>
    <property type="match status" value="1"/>
</dbReference>
<dbReference type="SMART" id="SM00184">
    <property type="entry name" value="RING"/>
    <property type="match status" value="1"/>
</dbReference>
<feature type="domain" description="Helicase C-terminal" evidence="10">
    <location>
        <begin position="1108"/>
        <end position="1266"/>
    </location>
</feature>
<feature type="compositionally biased region" description="Basic residues" evidence="7">
    <location>
        <begin position="1049"/>
        <end position="1073"/>
    </location>
</feature>
<evidence type="ECO:0008006" key="13">
    <source>
        <dbReference type="Google" id="ProtNLM"/>
    </source>
</evidence>
<dbReference type="InterPro" id="IPR000330">
    <property type="entry name" value="SNF2_N"/>
</dbReference>
<dbReference type="PROSITE" id="PS51192">
    <property type="entry name" value="HELICASE_ATP_BIND_1"/>
    <property type="match status" value="1"/>
</dbReference>
<dbReference type="OrthoDB" id="423559at2759"/>
<sequence length="1283" mass="144354">MASLEELGPDTPRAVLEDELQFTRLLVETMDPESYDYDDLMEQHMKKIAHIESLLGVQEDQNSGFHSSAASQQFFPSMPPPSTWTGDMEEALWPVTSSAAMIDNTATHARTERPTTPQQQQQIPQWPKNGMSTYTVDTNSRKRPLDVLSSSPTLFSAPKRATPSPGESTPQTPGSDILPDPSTSDLGPGPSRHMAPFASRSVSNSFLERQRQAAAEVERKQRQLLRDTQIANSYNLGLPVQRPPMSQSSSQTVLNKDGTFRRVSSQNGNKLLKQGPERLPGDSTSYSIKQKSFGSSKDMALPTPSTSKDNMRQASIQVDSDSELEEIGEEQFLASARRRGLSRSTMHRQESGPVQTVRFGTQDQNSFRGASGYTSSYSSSDSPFSNPVLASVRSQSASQPQNRHGFMARDPRSVGVRQAIANIASMPGAFPGGLDLSDDSVFGGVNTYGHSSSLQQPRLFGSQYNPDMSRSLIHRDVVDLSNYDDDYGTDQYGFLHNDPTRSAEEIKELIEQIATGADLPPEAREGTPDAMKFPLMEHQKIGLTWMKEKEATTAKGGILADDMGLGKTIQAIALIVSRPSEDRAQKTTLVVAPVALLRQWELEIKEKIKPVKALSVFIHHSQRKKTFSQLKQYDVVLTTYGSLTSELKKKIHWDEVLKHEPNARPSKKEQMSLLGDDCLWYRVILDEAQNIKNRNTGAAKAAFELRSTYRWCMTGTPMMNNVGELWPLIRFCRLRPYNDINRFRSDISNPLSSRNELERQDAMRKLQALIRGIMLRRTKSTKLDGKPIITLKPRTNEVITKEFDKDQMDFYTAIEKRSANIFNKYLKAGAVMRNYSHILSLLLRLRQICDHPVLATEVVGDSAVETSKTDMLALAEKLSPSVVRRLKEQDGNFTCPICIDAIPDPGPIIFFPCGHYLDSDCLSSLAMNATSQMEPDLKCPECRERFDQKRVIDYLSFKKVHLPEQCPQDQQATHDDEDDSEDEDVSDSDSDTDDDSSDSLKDFVVNDDDDSDDEEEKEEQPDSDGFVLVKSDKNKDDEEEADSSGERKSKAKTSKKGRKKTVKSKGKEKKVKKTLAQLRNEGRRNKKTWAKYIRRLKKTWESSAKIDKTLELLDRLHETKPKEKILIFSQFTSFLDFLEVPLKDRGIEYRRYDGSMSTKDRDDAVMDFRTRPHIRVMLISLKAGNAGLNLNCASQVIILDPFWNPFIEEQAVDRAHRIGQQNEVNVYRIVIPNTVEDRILQLQDQKRELISTALDENAGKSLARLGVRELGFLFGISSDATGR</sequence>
<dbReference type="InterPro" id="IPR038718">
    <property type="entry name" value="SNF2-like_sf"/>
</dbReference>
<name>A0A0D2AQH8_9PEZI</name>
<feature type="region of interest" description="Disordered" evidence="7">
    <location>
        <begin position="235"/>
        <end position="325"/>
    </location>
</feature>
<keyword evidence="3" id="KW-0378">Hydrolase</keyword>
<keyword evidence="12" id="KW-1185">Reference proteome</keyword>
<dbReference type="SUPFAM" id="SSF52540">
    <property type="entry name" value="P-loop containing nucleoside triphosphate hydrolases"/>
    <property type="match status" value="2"/>
</dbReference>
<dbReference type="PANTHER" id="PTHR45626:SF16">
    <property type="entry name" value="ATP-DEPENDENT HELICASE ULS1"/>
    <property type="match status" value="1"/>
</dbReference>
<dbReference type="PROSITE" id="PS50096">
    <property type="entry name" value="IQ"/>
    <property type="match status" value="1"/>
</dbReference>
<dbReference type="VEuPathDB" id="FungiDB:PV09_00716"/>
<dbReference type="InterPro" id="IPR001841">
    <property type="entry name" value="Znf_RING"/>
</dbReference>
<dbReference type="GO" id="GO:0005634">
    <property type="term" value="C:nucleus"/>
    <property type="evidence" value="ECO:0007669"/>
    <property type="project" value="TreeGrafter"/>
</dbReference>
<dbReference type="SMART" id="SM00490">
    <property type="entry name" value="HELICc"/>
    <property type="match status" value="1"/>
</dbReference>
<dbReference type="PROSITE" id="PS50089">
    <property type="entry name" value="ZF_RING_2"/>
    <property type="match status" value="1"/>
</dbReference>
<evidence type="ECO:0000259" key="8">
    <source>
        <dbReference type="PROSITE" id="PS50089"/>
    </source>
</evidence>
<dbReference type="GO" id="GO:0000724">
    <property type="term" value="P:double-strand break repair via homologous recombination"/>
    <property type="evidence" value="ECO:0007669"/>
    <property type="project" value="TreeGrafter"/>
</dbReference>
<dbReference type="InterPro" id="IPR049730">
    <property type="entry name" value="SNF2/RAD54-like_C"/>
</dbReference>
<dbReference type="GO" id="GO:0016787">
    <property type="term" value="F:hydrolase activity"/>
    <property type="evidence" value="ECO:0007669"/>
    <property type="project" value="UniProtKB-KW"/>
</dbReference>
<evidence type="ECO:0000256" key="6">
    <source>
        <dbReference type="PROSITE-ProRule" id="PRU00175"/>
    </source>
</evidence>
<evidence type="ECO:0000313" key="11">
    <source>
        <dbReference type="EMBL" id="KIW08780.1"/>
    </source>
</evidence>